<dbReference type="CDD" id="cd18543">
    <property type="entry name" value="ABC_6TM_Rv0194_D1_like"/>
    <property type="match status" value="1"/>
</dbReference>
<dbReference type="Gene3D" id="3.40.50.300">
    <property type="entry name" value="P-loop containing nucleotide triphosphate hydrolases"/>
    <property type="match status" value="2"/>
</dbReference>
<sequence length="1305" mass="139544">MTEQKPVSWVARLWSYVLRHRTGLYIALGAALLGSGCQVLTPLVARQIVDTVIGHHQGSLWVWLGVLLALAAANFVFAHLRRYRGGKVALEVQNDLRNDMHDHLQSMDFTNLDRMPTGQLVARASSDSGLVMMLLNFLPVVSGNVVLLVLSLVVMFVLSPLLALVGIAIIPALIFVSYRMRSRVFPATWDAQQREGELVQIVDEDTGGVRVVKAFGQERRELRRLTDAATKLYGAQMRSTRIQSRFQPLLESIPAFGQVGILALGGWLALNGNITLGTFLAFSTYVAQMLAPARQLAGMLAIAQQARAGVERIAQLLDTPPAIADAPDAVVLAAPERGAAAATDTARGATVSSSIAHGAVEFDDVHFAYGDDARRRSDEHSTLTGFSLRVAAGERVALVGASGSGKSTAAMLIPRFYDPARGAVRVDGIDVRRLTLHSLRSQIGVVFEESFLFSDSVRSNIAYGRPEASDAEIERAARIAQADGFIAALPRGYDTVVGERGLSLSGGQRQRVALARAILADPRILILDDATSAIDARTEEAIHDGLREVLADRTVVLIAHRQSTLHLADRVVLVDGGRVVDEGTHDELMARNAAYRVLLSGMEDGETAAGSAAATGDIDSVAAYGKVTSGAWRRPEAADASTYGARSAVPAAPSLGPGLGGTGGGGMVRRALAATPELIARVEKLPPVKDFPEVDIDREGAHRPHFSLRSLLADYKWPLLFGLLFVVVDAVAGLLGPVLVKNGIDQGVVTGSTAAILAASALFLLVTLVDLFDQIAETFVMGRTAQRVMLSLRVRVFAQLQRLSLDYYEREMAGRIMTRMTTDIDQFEQLVENGLLAALVAFVTFVGVGVAILIVNPLLGGAVLVVIIPLAIATVIFRRRAAVLYEQARDRIAIVNADFQESLSGVHEAQAFVHEGATKAHFHRLGGSYLEARVAAQKLVATYFPFVQFLSSVADAIVLGLGAWLIVNGHFTTGALIAFLLYVDMFFSPIQQLSQVFDAWQQTTVSVRRIAGLMALDSLTPEAQSPVSPGRLSGTLTLEDVHFAYPAVTARPGVQERGPQDARLATPVEASVSKPPEALRGVSLDIAAGETVALVGETGAGKSTVMKLLARFYDVDRGTVRVDGHDVRSLALGAYRAQLGYVPQEAFLFTGTVRDNIAYGRPEATDAAVEAAARAVGAHDFIAALPNGYLQEITERGRSLSAGQRQLIALARAQLVDPAILLLDEATSNLDLAAEARVTAAMERVASGRTTVLIAHRLQTARTADRIVVLGGGGVLEVGSHDELLAADGSYASMWRAFELASERA</sequence>
<dbReference type="RefSeq" id="WP_120788919.1">
    <property type="nucleotide sequence ID" value="NZ_CP032624.1"/>
</dbReference>
<dbReference type="GO" id="GO:0005524">
    <property type="term" value="F:ATP binding"/>
    <property type="evidence" value="ECO:0007669"/>
    <property type="project" value="UniProtKB-KW"/>
</dbReference>
<evidence type="ECO:0000256" key="9">
    <source>
        <dbReference type="ARBA" id="ARBA00061644"/>
    </source>
</evidence>
<dbReference type="InterPro" id="IPR039421">
    <property type="entry name" value="Type_1_exporter"/>
</dbReference>
<evidence type="ECO:0000313" key="14">
    <source>
        <dbReference type="Proteomes" id="UP000275069"/>
    </source>
</evidence>
<evidence type="ECO:0000256" key="6">
    <source>
        <dbReference type="ARBA" id="ARBA00022840"/>
    </source>
</evidence>
<evidence type="ECO:0000256" key="7">
    <source>
        <dbReference type="ARBA" id="ARBA00022989"/>
    </source>
</evidence>
<dbReference type="InterPro" id="IPR036640">
    <property type="entry name" value="ABC1_TM_sf"/>
</dbReference>
<evidence type="ECO:0000256" key="8">
    <source>
        <dbReference type="ARBA" id="ARBA00023136"/>
    </source>
</evidence>
<accession>A0A387BQX6</accession>
<dbReference type="InterPro" id="IPR017871">
    <property type="entry name" value="ABC_transporter-like_CS"/>
</dbReference>
<dbReference type="PANTHER" id="PTHR43394:SF1">
    <property type="entry name" value="ATP-BINDING CASSETTE SUB-FAMILY B MEMBER 10, MITOCHONDRIAL"/>
    <property type="match status" value="1"/>
</dbReference>
<dbReference type="OrthoDB" id="9806127at2"/>
<dbReference type="Pfam" id="PF00664">
    <property type="entry name" value="ABC_membrane"/>
    <property type="match status" value="2"/>
</dbReference>
<feature type="domain" description="ABC transporter" evidence="11">
    <location>
        <begin position="360"/>
        <end position="601"/>
    </location>
</feature>
<dbReference type="InterPro" id="IPR027417">
    <property type="entry name" value="P-loop_NTPase"/>
</dbReference>
<keyword evidence="7 10" id="KW-1133">Transmembrane helix</keyword>
<feature type="domain" description="ABC transmembrane type-1" evidence="12">
    <location>
        <begin position="720"/>
        <end position="1002"/>
    </location>
</feature>
<feature type="transmembrane region" description="Helical" evidence="10">
    <location>
        <begin position="22"/>
        <end position="41"/>
    </location>
</feature>
<evidence type="ECO:0000256" key="10">
    <source>
        <dbReference type="SAM" id="Phobius"/>
    </source>
</evidence>
<feature type="transmembrane region" description="Helical" evidence="10">
    <location>
        <begin position="861"/>
        <end position="877"/>
    </location>
</feature>
<evidence type="ECO:0000256" key="3">
    <source>
        <dbReference type="ARBA" id="ARBA00022475"/>
    </source>
</evidence>
<evidence type="ECO:0000256" key="5">
    <source>
        <dbReference type="ARBA" id="ARBA00022741"/>
    </source>
</evidence>
<feature type="transmembrane region" description="Helical" evidence="10">
    <location>
        <begin position="719"/>
        <end position="740"/>
    </location>
</feature>
<keyword evidence="14" id="KW-1185">Reference proteome</keyword>
<dbReference type="SMART" id="SM00382">
    <property type="entry name" value="AAA"/>
    <property type="match status" value="2"/>
</dbReference>
<feature type="transmembrane region" description="Helical" evidence="10">
    <location>
        <begin position="752"/>
        <end position="772"/>
    </location>
</feature>
<evidence type="ECO:0000256" key="4">
    <source>
        <dbReference type="ARBA" id="ARBA00022692"/>
    </source>
</evidence>
<dbReference type="CDD" id="cd18546">
    <property type="entry name" value="ABC_6TM_Rv0194_D2_like"/>
    <property type="match status" value="1"/>
</dbReference>
<dbReference type="Pfam" id="PF00005">
    <property type="entry name" value="ABC_tran"/>
    <property type="match status" value="2"/>
</dbReference>
<feature type="transmembrane region" description="Helical" evidence="10">
    <location>
        <begin position="835"/>
        <end position="855"/>
    </location>
</feature>
<evidence type="ECO:0000259" key="12">
    <source>
        <dbReference type="PROSITE" id="PS50929"/>
    </source>
</evidence>
<keyword evidence="5" id="KW-0547">Nucleotide-binding</keyword>
<feature type="transmembrane region" description="Helical" evidence="10">
    <location>
        <begin position="156"/>
        <end position="176"/>
    </location>
</feature>
<comment type="similarity">
    <text evidence="9">Belongs to the ABC transporter superfamily. Lipid exporter (TC 3.A.1.106) family.</text>
</comment>
<dbReference type="PROSITE" id="PS00211">
    <property type="entry name" value="ABC_TRANSPORTER_1"/>
    <property type="match status" value="1"/>
</dbReference>
<keyword evidence="8 10" id="KW-0472">Membrane</keyword>
<dbReference type="SUPFAM" id="SSF52540">
    <property type="entry name" value="P-loop containing nucleoside triphosphate hydrolases"/>
    <property type="match status" value="2"/>
</dbReference>
<evidence type="ECO:0000256" key="1">
    <source>
        <dbReference type="ARBA" id="ARBA00004651"/>
    </source>
</evidence>
<reference evidence="13 14" key="1">
    <citation type="submission" date="2018-09" db="EMBL/GenBank/DDBJ databases">
        <title>Genome sequencing of strain 2DFW10M-5.</title>
        <authorList>
            <person name="Heo J."/>
            <person name="Kim S.-J."/>
            <person name="Kwon S.-W."/>
        </authorList>
    </citation>
    <scope>NUCLEOTIDE SEQUENCE [LARGE SCALE GENOMIC DNA]</scope>
    <source>
        <strain evidence="13 14">2DFW10M-5</strain>
    </source>
</reference>
<keyword evidence="6 13" id="KW-0067">ATP-binding</keyword>
<feature type="transmembrane region" description="Helical" evidence="10">
    <location>
        <begin position="248"/>
        <end position="268"/>
    </location>
</feature>
<keyword evidence="2" id="KW-0813">Transport</keyword>
<gene>
    <name evidence="13" type="ORF">D7I44_07475</name>
</gene>
<evidence type="ECO:0000259" key="11">
    <source>
        <dbReference type="PROSITE" id="PS50893"/>
    </source>
</evidence>
<dbReference type="FunFam" id="3.40.50.300:FF:000299">
    <property type="entry name" value="ABC transporter ATP-binding protein/permease"/>
    <property type="match status" value="2"/>
</dbReference>
<feature type="transmembrane region" description="Helical" evidence="10">
    <location>
        <begin position="130"/>
        <end position="150"/>
    </location>
</feature>
<dbReference type="PANTHER" id="PTHR43394">
    <property type="entry name" value="ATP-DEPENDENT PERMEASE MDL1, MITOCHONDRIAL"/>
    <property type="match status" value="1"/>
</dbReference>
<keyword evidence="3" id="KW-1003">Cell membrane</keyword>
<dbReference type="EMBL" id="CP032624">
    <property type="protein sequence ID" value="AYG03387.1"/>
    <property type="molecule type" value="Genomic_DNA"/>
</dbReference>
<organism evidence="13 14">
    <name type="scientific">Gryllotalpicola protaetiae</name>
    <dbReference type="NCBI Taxonomy" id="2419771"/>
    <lineage>
        <taxon>Bacteria</taxon>
        <taxon>Bacillati</taxon>
        <taxon>Actinomycetota</taxon>
        <taxon>Actinomycetes</taxon>
        <taxon>Micrococcales</taxon>
        <taxon>Microbacteriaceae</taxon>
        <taxon>Gryllotalpicola</taxon>
    </lineage>
</organism>
<comment type="subcellular location">
    <subcellularLocation>
        <location evidence="1">Cell membrane</location>
        <topology evidence="1">Multi-pass membrane protein</topology>
    </subcellularLocation>
</comment>
<name>A0A387BQX6_9MICO</name>
<protein>
    <submittedName>
        <fullName evidence="13">ABC transporter ATP-binding protein</fullName>
    </submittedName>
</protein>
<dbReference type="Gene3D" id="1.20.1560.10">
    <property type="entry name" value="ABC transporter type 1, transmembrane domain"/>
    <property type="match status" value="2"/>
</dbReference>
<feature type="domain" description="ABC transmembrane type-1" evidence="12">
    <location>
        <begin position="26"/>
        <end position="305"/>
    </location>
</feature>
<dbReference type="PROSITE" id="PS50893">
    <property type="entry name" value="ABC_TRANSPORTER_2"/>
    <property type="match status" value="2"/>
</dbReference>
<dbReference type="PROSITE" id="PS50929">
    <property type="entry name" value="ABC_TM1F"/>
    <property type="match status" value="2"/>
</dbReference>
<keyword evidence="4 10" id="KW-0812">Transmembrane</keyword>
<dbReference type="Proteomes" id="UP000275069">
    <property type="component" value="Chromosome"/>
</dbReference>
<dbReference type="InterPro" id="IPR003593">
    <property type="entry name" value="AAA+_ATPase"/>
</dbReference>
<dbReference type="GO" id="GO:0015421">
    <property type="term" value="F:ABC-type oligopeptide transporter activity"/>
    <property type="evidence" value="ECO:0007669"/>
    <property type="project" value="TreeGrafter"/>
</dbReference>
<dbReference type="InterPro" id="IPR003439">
    <property type="entry name" value="ABC_transporter-like_ATP-bd"/>
</dbReference>
<dbReference type="InterPro" id="IPR011527">
    <property type="entry name" value="ABC1_TM_dom"/>
</dbReference>
<dbReference type="SUPFAM" id="SSF90123">
    <property type="entry name" value="ABC transporter transmembrane region"/>
    <property type="match status" value="2"/>
</dbReference>
<proteinExistence type="inferred from homology"/>
<feature type="transmembrane region" description="Helical" evidence="10">
    <location>
        <begin position="61"/>
        <end position="80"/>
    </location>
</feature>
<evidence type="ECO:0000256" key="2">
    <source>
        <dbReference type="ARBA" id="ARBA00022448"/>
    </source>
</evidence>
<dbReference type="KEGG" id="gry:D7I44_07475"/>
<dbReference type="GO" id="GO:0016887">
    <property type="term" value="F:ATP hydrolysis activity"/>
    <property type="evidence" value="ECO:0007669"/>
    <property type="project" value="InterPro"/>
</dbReference>
<feature type="domain" description="ABC transporter" evidence="11">
    <location>
        <begin position="1062"/>
        <end position="1297"/>
    </location>
</feature>
<dbReference type="GO" id="GO:0005886">
    <property type="term" value="C:plasma membrane"/>
    <property type="evidence" value="ECO:0007669"/>
    <property type="project" value="UniProtKB-SubCell"/>
</dbReference>
<evidence type="ECO:0000313" key="13">
    <source>
        <dbReference type="EMBL" id="AYG03387.1"/>
    </source>
</evidence>